<evidence type="ECO:0000259" key="1">
    <source>
        <dbReference type="Pfam" id="PF01243"/>
    </source>
</evidence>
<evidence type="ECO:0000313" key="3">
    <source>
        <dbReference type="Proteomes" id="UP000325307"/>
    </source>
</evidence>
<organism evidence="2 3">
    <name type="scientific">Zafaria cholistanensis</name>
    <dbReference type="NCBI Taxonomy" id="1682741"/>
    <lineage>
        <taxon>Bacteria</taxon>
        <taxon>Bacillati</taxon>
        <taxon>Actinomycetota</taxon>
        <taxon>Actinomycetes</taxon>
        <taxon>Micrococcales</taxon>
        <taxon>Micrococcaceae</taxon>
        <taxon>Zafaria</taxon>
    </lineage>
</organism>
<dbReference type="RefSeq" id="WP_149955940.1">
    <property type="nucleotide sequence ID" value="NZ_BKDJ01000003.1"/>
</dbReference>
<name>A0A5A7NN09_9MICC</name>
<dbReference type="OrthoDB" id="5180813at2"/>
<feature type="domain" description="Pyridoxamine 5'-phosphate oxidase N-terminal" evidence="1">
    <location>
        <begin position="30"/>
        <end position="148"/>
    </location>
</feature>
<proteinExistence type="predicted"/>
<gene>
    <name evidence="2" type="ORF">NCCP1664_07820</name>
</gene>
<dbReference type="Gene3D" id="2.30.110.10">
    <property type="entry name" value="Electron Transport, Fmn-binding Protein, Chain A"/>
    <property type="match status" value="1"/>
</dbReference>
<sequence length="167" mass="17934">MGKTGIDDLEDLRKLRLGGDGQAELISAQSECTFVFTNEDGWASGVVMSYIEIGGFFWVTAVEGRAHVRGIEKDPRASIVISNAGTGLAGRRMVSLRGTAIIHRDADTKAMFLEKFAARHQPGNPADFIRLLDSPRRVVIQFHPTAVAVSHDSTKMPGDGRGGTGAP</sequence>
<protein>
    <recommendedName>
        <fullName evidence="1">Pyridoxamine 5'-phosphate oxidase N-terminal domain-containing protein</fullName>
    </recommendedName>
</protein>
<comment type="caution">
    <text evidence="2">The sequence shown here is derived from an EMBL/GenBank/DDBJ whole genome shotgun (WGS) entry which is preliminary data.</text>
</comment>
<dbReference type="Proteomes" id="UP000325307">
    <property type="component" value="Unassembled WGS sequence"/>
</dbReference>
<dbReference type="InterPro" id="IPR011576">
    <property type="entry name" value="Pyridox_Oxase_N"/>
</dbReference>
<accession>A0A5A7NN09</accession>
<dbReference type="InterPro" id="IPR012349">
    <property type="entry name" value="Split_barrel_FMN-bd"/>
</dbReference>
<evidence type="ECO:0000313" key="2">
    <source>
        <dbReference type="EMBL" id="GER22285.1"/>
    </source>
</evidence>
<dbReference type="SUPFAM" id="SSF50475">
    <property type="entry name" value="FMN-binding split barrel"/>
    <property type="match status" value="1"/>
</dbReference>
<dbReference type="AlphaFoldDB" id="A0A5A7NN09"/>
<dbReference type="EMBL" id="BKDJ01000003">
    <property type="protein sequence ID" value="GER22285.1"/>
    <property type="molecule type" value="Genomic_DNA"/>
</dbReference>
<keyword evidence="3" id="KW-1185">Reference proteome</keyword>
<reference evidence="2 3" key="1">
    <citation type="submission" date="2019-09" db="EMBL/GenBank/DDBJ databases">
        <title>Arthrobacter zafarii sp. nov., a moderately thermotolerant and halotolerant actinobacterium isolated from Cholistan desert soil of Pakistan.</title>
        <authorList>
            <person name="Amin A."/>
            <person name="Ahmed I."/>
            <person name="Khalid N."/>
            <person name="Schumann P."/>
            <person name="Busse H.J."/>
            <person name="Khan I.U."/>
            <person name="Li S."/>
            <person name="Li W.J."/>
        </authorList>
    </citation>
    <scope>NUCLEOTIDE SEQUENCE [LARGE SCALE GENOMIC DNA]</scope>
    <source>
        <strain evidence="2 3">NCCP-1664</strain>
    </source>
</reference>
<dbReference type="Pfam" id="PF01243">
    <property type="entry name" value="PNPOx_N"/>
    <property type="match status" value="1"/>
</dbReference>